<dbReference type="EMBL" id="SORE01000029">
    <property type="protein sequence ID" value="TDY38916.1"/>
    <property type="molecule type" value="Genomic_DNA"/>
</dbReference>
<dbReference type="AlphaFoldDB" id="A0A4R8L832"/>
<accession>A0A4R8L832</accession>
<name>A0A4R8L832_9BURK</name>
<evidence type="ECO:0000313" key="2">
    <source>
        <dbReference type="EMBL" id="TDY38916.1"/>
    </source>
</evidence>
<protein>
    <recommendedName>
        <fullName evidence="4">Lipoprotein</fullName>
    </recommendedName>
</protein>
<dbReference type="RefSeq" id="WP_134196617.1">
    <property type="nucleotide sequence ID" value="NZ_JBHLUW010000019.1"/>
</dbReference>
<gene>
    <name evidence="2" type="ORF">BX592_12932</name>
</gene>
<evidence type="ECO:0000313" key="3">
    <source>
        <dbReference type="Proteomes" id="UP000295509"/>
    </source>
</evidence>
<evidence type="ECO:0000256" key="1">
    <source>
        <dbReference type="SAM" id="SignalP"/>
    </source>
</evidence>
<feature type="chain" id="PRO_5020867400" description="Lipoprotein" evidence="1">
    <location>
        <begin position="21"/>
        <end position="90"/>
    </location>
</feature>
<keyword evidence="3" id="KW-1185">Reference proteome</keyword>
<sequence length="90" mass="9909">MKKRLLLAGVSVLTACTAVSNVEVRPNGSLMITSRARNSFASWNSIRNAGLKHASAYCRDQNKRMHAISVHTNGVRGVDNESIEITFECF</sequence>
<keyword evidence="1" id="KW-0732">Signal</keyword>
<dbReference type="PROSITE" id="PS51257">
    <property type="entry name" value="PROKAR_LIPOPROTEIN"/>
    <property type="match status" value="1"/>
</dbReference>
<feature type="signal peptide" evidence="1">
    <location>
        <begin position="1"/>
        <end position="20"/>
    </location>
</feature>
<proteinExistence type="predicted"/>
<dbReference type="OrthoDB" id="8720307at2"/>
<comment type="caution">
    <text evidence="2">The sequence shown here is derived from an EMBL/GenBank/DDBJ whole genome shotgun (WGS) entry which is preliminary data.</text>
</comment>
<dbReference type="Proteomes" id="UP000295509">
    <property type="component" value="Unassembled WGS sequence"/>
</dbReference>
<reference evidence="2 3" key="1">
    <citation type="submission" date="2019-03" db="EMBL/GenBank/DDBJ databases">
        <title>Genomic Encyclopedia of Type Strains, Phase III (KMG-III): the genomes of soil and plant-associated and newly described type strains.</title>
        <authorList>
            <person name="Whitman W."/>
        </authorList>
    </citation>
    <scope>NUCLEOTIDE SEQUENCE [LARGE SCALE GENOMIC DNA]</scope>
    <source>
        <strain evidence="2 3">LMG 29544</strain>
    </source>
</reference>
<organism evidence="2 3">
    <name type="scientific">Paraburkholderia rhizosphaerae</name>
    <dbReference type="NCBI Taxonomy" id="480658"/>
    <lineage>
        <taxon>Bacteria</taxon>
        <taxon>Pseudomonadati</taxon>
        <taxon>Pseudomonadota</taxon>
        <taxon>Betaproteobacteria</taxon>
        <taxon>Burkholderiales</taxon>
        <taxon>Burkholderiaceae</taxon>
        <taxon>Paraburkholderia</taxon>
    </lineage>
</organism>
<evidence type="ECO:0008006" key="4">
    <source>
        <dbReference type="Google" id="ProtNLM"/>
    </source>
</evidence>